<sequence length="528" mass="55176">MSDRPGTPVPVLISGGGVTGLACAAFLARRGVPCMLVERHPGLLAHPRARGLTPRTMEIFRGLGIEGALRDAAFAGADYAWTPVMAETLNDDEYGSSDEPSEDVGTDASPAPFGHVDQDRVEEILRDRAGELGARIRYGVELASFEQDADGVTARLVDRATGTAEIVRAGYLVAADGFHSPVRGALGVELDGPGTLFHTITAIVDADLTPATRGRAIGTAYLQRPLPFTIMMPHGTDGRRWVFGTGYDPADRSPADFTDAEIAGMVRAAAGLPDVAVTPRPQIPGTDLKVLGFPIGAQIARRFRTGRVFLAGDAAHAWPPTGGLGANAGVQDAHNLAWKLAEVHAGRAGDALLDTYEAERRATGLLTMEQAMARFGSRMGPGDGPEIIDYGAVSMGYRYRSSAIIESGAPEPPAEPPAPLRPARLDGRPGARAPHVDLGGGRSTLDLYGDGFVLLAGRDTTGWTALEEPGVTVHRFGDGELKGADESSHGIGTRGALLVRPDGFVAWRGADAAPAAVAAAVRAIRGAS</sequence>
<dbReference type="PROSITE" id="PS51257">
    <property type="entry name" value="PROKAR_LIPOPROTEIN"/>
    <property type="match status" value="1"/>
</dbReference>
<feature type="compositionally biased region" description="Acidic residues" evidence="4">
    <location>
        <begin position="90"/>
        <end position="105"/>
    </location>
</feature>
<reference evidence="7" key="1">
    <citation type="journal article" date="2019" name="Int. J. Syst. Evol. Microbiol.">
        <title>The Global Catalogue of Microorganisms (GCM) 10K type strain sequencing project: providing services to taxonomists for standard genome sequencing and annotation.</title>
        <authorList>
            <consortium name="The Broad Institute Genomics Platform"/>
            <consortium name="The Broad Institute Genome Sequencing Center for Infectious Disease"/>
            <person name="Wu L."/>
            <person name="Ma J."/>
        </authorList>
    </citation>
    <scope>NUCLEOTIDE SEQUENCE [LARGE SCALE GENOMIC DNA]</scope>
    <source>
        <strain evidence="7">JCM 31202</strain>
    </source>
</reference>
<dbReference type="PANTHER" id="PTHR43004">
    <property type="entry name" value="TRK SYSTEM POTASSIUM UPTAKE PROTEIN"/>
    <property type="match status" value="1"/>
</dbReference>
<comment type="caution">
    <text evidence="6">The sequence shown here is derived from an EMBL/GenBank/DDBJ whole genome shotgun (WGS) entry which is preliminary data.</text>
</comment>
<dbReference type="PANTHER" id="PTHR43004:SF19">
    <property type="entry name" value="BINDING MONOOXYGENASE, PUTATIVE (JCVI)-RELATED"/>
    <property type="match status" value="1"/>
</dbReference>
<organism evidence="6 7">
    <name type="scientific">Actinomadura sediminis</name>
    <dbReference type="NCBI Taxonomy" id="1038904"/>
    <lineage>
        <taxon>Bacteria</taxon>
        <taxon>Bacillati</taxon>
        <taxon>Actinomycetota</taxon>
        <taxon>Actinomycetes</taxon>
        <taxon>Streptosporangiales</taxon>
        <taxon>Thermomonosporaceae</taxon>
        <taxon>Actinomadura</taxon>
    </lineage>
</organism>
<protein>
    <submittedName>
        <fullName evidence="6">FAD-dependent monooxygenase</fullName>
    </submittedName>
</protein>
<accession>A0ABW3EWI0</accession>
<gene>
    <name evidence="6" type="ORF">ACFQ11_26495</name>
</gene>
<keyword evidence="6" id="KW-0503">Monooxygenase</keyword>
<dbReference type="RefSeq" id="WP_378303329.1">
    <property type="nucleotide sequence ID" value="NZ_JBHTJA010000069.1"/>
</dbReference>
<evidence type="ECO:0000256" key="2">
    <source>
        <dbReference type="ARBA" id="ARBA00022630"/>
    </source>
</evidence>
<dbReference type="SUPFAM" id="SSF51905">
    <property type="entry name" value="FAD/NAD(P)-binding domain"/>
    <property type="match status" value="1"/>
</dbReference>
<dbReference type="Gene3D" id="3.30.9.10">
    <property type="entry name" value="D-Amino Acid Oxidase, subunit A, domain 2"/>
    <property type="match status" value="1"/>
</dbReference>
<dbReference type="InterPro" id="IPR050641">
    <property type="entry name" value="RIFMO-like"/>
</dbReference>
<evidence type="ECO:0000313" key="6">
    <source>
        <dbReference type="EMBL" id="MFD0903965.1"/>
    </source>
</evidence>
<comment type="cofactor">
    <cofactor evidence="1">
        <name>FAD</name>
        <dbReference type="ChEBI" id="CHEBI:57692"/>
    </cofactor>
</comment>
<dbReference type="GO" id="GO:0004497">
    <property type="term" value="F:monooxygenase activity"/>
    <property type="evidence" value="ECO:0007669"/>
    <property type="project" value="UniProtKB-KW"/>
</dbReference>
<dbReference type="InterPro" id="IPR036188">
    <property type="entry name" value="FAD/NAD-bd_sf"/>
</dbReference>
<evidence type="ECO:0000256" key="1">
    <source>
        <dbReference type="ARBA" id="ARBA00001974"/>
    </source>
</evidence>
<evidence type="ECO:0000313" key="7">
    <source>
        <dbReference type="Proteomes" id="UP001596972"/>
    </source>
</evidence>
<dbReference type="Gene3D" id="3.50.50.60">
    <property type="entry name" value="FAD/NAD(P)-binding domain"/>
    <property type="match status" value="1"/>
</dbReference>
<proteinExistence type="predicted"/>
<keyword evidence="6" id="KW-0560">Oxidoreductase</keyword>
<dbReference type="Pfam" id="PF01494">
    <property type="entry name" value="FAD_binding_3"/>
    <property type="match status" value="1"/>
</dbReference>
<evidence type="ECO:0000256" key="4">
    <source>
        <dbReference type="SAM" id="MobiDB-lite"/>
    </source>
</evidence>
<dbReference type="InterPro" id="IPR002938">
    <property type="entry name" value="FAD-bd"/>
</dbReference>
<dbReference type="Proteomes" id="UP001596972">
    <property type="component" value="Unassembled WGS sequence"/>
</dbReference>
<keyword evidence="3" id="KW-0274">FAD</keyword>
<evidence type="ECO:0000256" key="3">
    <source>
        <dbReference type="ARBA" id="ARBA00022827"/>
    </source>
</evidence>
<evidence type="ECO:0000259" key="5">
    <source>
        <dbReference type="Pfam" id="PF01494"/>
    </source>
</evidence>
<feature type="region of interest" description="Disordered" evidence="4">
    <location>
        <begin position="90"/>
        <end position="113"/>
    </location>
</feature>
<feature type="domain" description="FAD-binding" evidence="5">
    <location>
        <begin position="9"/>
        <end position="366"/>
    </location>
</feature>
<dbReference type="Pfam" id="PF21274">
    <property type="entry name" value="Rng_hyd_C"/>
    <property type="match status" value="1"/>
</dbReference>
<dbReference type="PRINTS" id="PR00420">
    <property type="entry name" value="RNGMNOXGNASE"/>
</dbReference>
<dbReference type="Gene3D" id="3.40.30.120">
    <property type="match status" value="1"/>
</dbReference>
<name>A0ABW3EWI0_9ACTN</name>
<keyword evidence="2" id="KW-0285">Flavoprotein</keyword>
<dbReference type="EMBL" id="JBHTJA010000069">
    <property type="protein sequence ID" value="MFD0903965.1"/>
    <property type="molecule type" value="Genomic_DNA"/>
</dbReference>
<keyword evidence="7" id="KW-1185">Reference proteome</keyword>